<evidence type="ECO:0000256" key="6">
    <source>
        <dbReference type="PROSITE-ProRule" id="PRU00182"/>
    </source>
</evidence>
<comment type="catalytic activity">
    <reaction evidence="4">
        <text>uridine(516) in 16S rRNA = pseudouridine(516) in 16S rRNA</text>
        <dbReference type="Rhea" id="RHEA:38867"/>
        <dbReference type="Rhea" id="RHEA-COMP:10089"/>
        <dbReference type="Rhea" id="RHEA-COMP:10090"/>
        <dbReference type="ChEBI" id="CHEBI:65314"/>
        <dbReference type="ChEBI" id="CHEBI:65315"/>
        <dbReference type="EC" id="5.4.99.19"/>
    </reaction>
</comment>
<evidence type="ECO:0000259" key="8">
    <source>
        <dbReference type="Pfam" id="PF00849"/>
    </source>
</evidence>
<reference evidence="9 10" key="1">
    <citation type="journal article" date="2005" name="DNA Res.">
        <title>Complete genome sequence of the facultative anaerobic magnetotactic bacterium Magnetospirillum sp. strain AMB-1.</title>
        <authorList>
            <person name="Matsunaga T."/>
            <person name="Okamura Y."/>
            <person name="Fukuda Y."/>
            <person name="Wahyudi A.T."/>
            <person name="Murase Y."/>
            <person name="Takeyama H."/>
        </authorList>
    </citation>
    <scope>NUCLEOTIDE SEQUENCE [LARGE SCALE GENOMIC DNA]</scope>
    <source>
        <strain evidence="10">ATCC 700264 / AMB-1</strain>
    </source>
</reference>
<accession>Q2W4E4</accession>
<dbReference type="InterPro" id="IPR020103">
    <property type="entry name" value="PsdUridine_synth_cat_dom_sf"/>
</dbReference>
<sequence>MRHASRPAPEGHTDMRLIRLIANLGYGSQRDVKAMIKAGRVTLADGTVLDDGTKAAHDDIRVDGEPLDPPPGLVLMLHKPEGYTCSTSDPGRIVYELLPERFMHRNPIVAPVGRLDRDSTGLLLLTDDGPLAHRITSPKRHVPKTYEVTLARPLSGEEGAVFASGTLMLRSESTPLAPAELVVSGPQTARITITEGRYHQVKRMFAAVGNHVERLHRAAIGGLDLGDLAEGQWRPLSPAEIALVTGS</sequence>
<comment type="similarity">
    <text evidence="1 7">Belongs to the pseudouridine synthase RsuA family.</text>
</comment>
<dbReference type="GO" id="GO:0000455">
    <property type="term" value="P:enzyme-directed rRNA pseudouridine synthesis"/>
    <property type="evidence" value="ECO:0007669"/>
    <property type="project" value="UniProtKB-ARBA"/>
</dbReference>
<dbReference type="PROSITE" id="PS50889">
    <property type="entry name" value="S4"/>
    <property type="match status" value="1"/>
</dbReference>
<comment type="function">
    <text evidence="5">Responsible for synthesis of pseudouridine from uracil-516 in 16S ribosomal RNA.</text>
</comment>
<dbReference type="NCBIfam" id="TIGR00093">
    <property type="entry name" value="pseudouridine synthase"/>
    <property type="match status" value="1"/>
</dbReference>
<evidence type="ECO:0000313" key="9">
    <source>
        <dbReference type="EMBL" id="BAE51281.1"/>
    </source>
</evidence>
<evidence type="ECO:0000313" key="10">
    <source>
        <dbReference type="Proteomes" id="UP000007058"/>
    </source>
</evidence>
<dbReference type="CDD" id="cd00165">
    <property type="entry name" value="S4"/>
    <property type="match status" value="1"/>
</dbReference>
<dbReference type="FunFam" id="3.30.70.1560:FF:000001">
    <property type="entry name" value="Pseudouridine synthase"/>
    <property type="match status" value="1"/>
</dbReference>
<proteinExistence type="inferred from homology"/>
<dbReference type="GO" id="GO:0005829">
    <property type="term" value="C:cytosol"/>
    <property type="evidence" value="ECO:0007669"/>
    <property type="project" value="UniProtKB-ARBA"/>
</dbReference>
<keyword evidence="3 7" id="KW-0413">Isomerase</keyword>
<dbReference type="Gene3D" id="3.30.70.1560">
    <property type="entry name" value="Alpha-L RNA-binding motif"/>
    <property type="match status" value="1"/>
</dbReference>
<dbReference type="InterPro" id="IPR036986">
    <property type="entry name" value="S4_RNA-bd_sf"/>
</dbReference>
<dbReference type="HOGENOM" id="CLU_024979_1_2_5"/>
<dbReference type="Gene3D" id="3.30.70.580">
    <property type="entry name" value="Pseudouridine synthase I, catalytic domain, N-terminal subdomain"/>
    <property type="match status" value="1"/>
</dbReference>
<dbReference type="PROSITE" id="PS01149">
    <property type="entry name" value="PSI_RSU"/>
    <property type="match status" value="1"/>
</dbReference>
<gene>
    <name evidence="9" type="ordered locus">amb2477</name>
</gene>
<dbReference type="SUPFAM" id="SSF55120">
    <property type="entry name" value="Pseudouridine synthase"/>
    <property type="match status" value="1"/>
</dbReference>
<dbReference type="AlphaFoldDB" id="Q2W4E4"/>
<dbReference type="CDD" id="cd02553">
    <property type="entry name" value="PseudoU_synth_RsuA"/>
    <property type="match status" value="1"/>
</dbReference>
<dbReference type="STRING" id="342108.amb2477"/>
<protein>
    <recommendedName>
        <fullName evidence="7">Pseudouridine synthase</fullName>
        <ecNumber evidence="7">5.4.99.-</ecNumber>
    </recommendedName>
</protein>
<evidence type="ECO:0000256" key="2">
    <source>
        <dbReference type="ARBA" id="ARBA00022884"/>
    </source>
</evidence>
<dbReference type="InterPro" id="IPR020094">
    <property type="entry name" value="TruA/RsuA/RluB/E/F_N"/>
</dbReference>
<dbReference type="InterPro" id="IPR042092">
    <property type="entry name" value="PsdUridine_s_RsuA/RluB/E/F_cat"/>
</dbReference>
<dbReference type="InterPro" id="IPR018496">
    <property type="entry name" value="PsdUridine_synth_RsuA/RluB_CS"/>
</dbReference>
<dbReference type="Gene3D" id="3.10.290.10">
    <property type="entry name" value="RNA-binding S4 domain"/>
    <property type="match status" value="1"/>
</dbReference>
<dbReference type="PANTHER" id="PTHR47683:SF4">
    <property type="entry name" value="PSEUDOURIDINE SYNTHASE"/>
    <property type="match status" value="1"/>
</dbReference>
<keyword evidence="2 6" id="KW-0694">RNA-binding</keyword>
<evidence type="ECO:0000256" key="4">
    <source>
        <dbReference type="ARBA" id="ARBA00036749"/>
    </source>
</evidence>
<dbReference type="Pfam" id="PF00849">
    <property type="entry name" value="PseudoU_synth_2"/>
    <property type="match status" value="1"/>
</dbReference>
<organism evidence="9 10">
    <name type="scientific">Paramagnetospirillum magneticum (strain ATCC 700264 / AMB-1)</name>
    <name type="common">Magnetospirillum magneticum</name>
    <dbReference type="NCBI Taxonomy" id="342108"/>
    <lineage>
        <taxon>Bacteria</taxon>
        <taxon>Pseudomonadati</taxon>
        <taxon>Pseudomonadota</taxon>
        <taxon>Alphaproteobacteria</taxon>
        <taxon>Rhodospirillales</taxon>
        <taxon>Magnetospirillaceae</taxon>
        <taxon>Paramagnetospirillum</taxon>
    </lineage>
</organism>
<evidence type="ECO:0000256" key="5">
    <source>
        <dbReference type="ARBA" id="ARBA00037590"/>
    </source>
</evidence>
<dbReference type="GO" id="GO:0160136">
    <property type="term" value="F:16S rRNA pseudouridine(516) synthase activity"/>
    <property type="evidence" value="ECO:0007669"/>
    <property type="project" value="UniProtKB-EC"/>
</dbReference>
<dbReference type="SUPFAM" id="SSF55174">
    <property type="entry name" value="Alpha-L RNA-binding motif"/>
    <property type="match status" value="1"/>
</dbReference>
<keyword evidence="10" id="KW-1185">Reference proteome</keyword>
<dbReference type="InterPro" id="IPR000748">
    <property type="entry name" value="PsdUridine_synth_RsuA/RluB/E/F"/>
</dbReference>
<feature type="domain" description="Pseudouridine synthase RsuA/RluA-like" evidence="8">
    <location>
        <begin position="74"/>
        <end position="207"/>
    </location>
</feature>
<dbReference type="KEGG" id="mag:amb2477"/>
<evidence type="ECO:0000256" key="7">
    <source>
        <dbReference type="RuleBase" id="RU003887"/>
    </source>
</evidence>
<dbReference type="InterPro" id="IPR050343">
    <property type="entry name" value="RsuA_PseudoU_synthase"/>
</dbReference>
<dbReference type="EC" id="5.4.99.-" evidence="7"/>
<evidence type="ECO:0000256" key="1">
    <source>
        <dbReference type="ARBA" id="ARBA00008348"/>
    </source>
</evidence>
<dbReference type="EMBL" id="AP007255">
    <property type="protein sequence ID" value="BAE51281.1"/>
    <property type="molecule type" value="Genomic_DNA"/>
</dbReference>
<name>Q2W4E4_PARM1</name>
<dbReference type="InterPro" id="IPR006145">
    <property type="entry name" value="PsdUridine_synth_RsuA/RluA"/>
</dbReference>
<evidence type="ECO:0000256" key="3">
    <source>
        <dbReference type="ARBA" id="ARBA00023235"/>
    </source>
</evidence>
<dbReference type="Proteomes" id="UP000007058">
    <property type="component" value="Chromosome"/>
</dbReference>
<dbReference type="PANTHER" id="PTHR47683">
    <property type="entry name" value="PSEUDOURIDINE SYNTHASE FAMILY PROTEIN-RELATED"/>
    <property type="match status" value="1"/>
</dbReference>
<dbReference type="GO" id="GO:0003723">
    <property type="term" value="F:RNA binding"/>
    <property type="evidence" value="ECO:0007669"/>
    <property type="project" value="UniProtKB-KW"/>
</dbReference>